<dbReference type="Pfam" id="PF00293">
    <property type="entry name" value="NUDIX"/>
    <property type="match status" value="1"/>
</dbReference>
<keyword evidence="2" id="KW-0378">Hydrolase</keyword>
<dbReference type="SUPFAM" id="SSF55811">
    <property type="entry name" value="Nudix"/>
    <property type="match status" value="1"/>
</dbReference>
<dbReference type="InterPro" id="IPR020476">
    <property type="entry name" value="Nudix_hydrolase"/>
</dbReference>
<dbReference type="InterPro" id="IPR000086">
    <property type="entry name" value="NUDIX_hydrolase_dom"/>
</dbReference>
<feature type="domain" description="Nudix hydrolase" evidence="3">
    <location>
        <begin position="9"/>
        <end position="145"/>
    </location>
</feature>
<evidence type="ECO:0000256" key="2">
    <source>
        <dbReference type="ARBA" id="ARBA00022801"/>
    </source>
</evidence>
<reference evidence="4 5" key="1">
    <citation type="submission" date="2019-07" db="EMBL/GenBank/DDBJ databases">
        <title>Genomic Encyclopedia of Archaeal and Bacterial Type Strains, Phase II (KMG-II): from individual species to whole genera.</title>
        <authorList>
            <person name="Goeker M."/>
        </authorList>
    </citation>
    <scope>NUCLEOTIDE SEQUENCE [LARGE SCALE GENOMIC DNA]</scope>
    <source>
        <strain evidence="4 5">DSM 21935</strain>
    </source>
</reference>
<dbReference type="EMBL" id="VNHY01000003">
    <property type="protein sequence ID" value="TYP92587.1"/>
    <property type="molecule type" value="Genomic_DNA"/>
</dbReference>
<accession>A0A5D3YH26</accession>
<sequence>MESGSIFSHRLRTRVCGLLVRSQKILLTQIYSPAQNALVWMPPGGALKPGETLREALAREFAEETSLEVTVRDLLHINEFIESPFHAIEFFFEVSDPQGEVALGTDPELDEEDQLLRDIQWFPTGDLPEESFSPRSLLAVIRNWENRQSLPISEHK</sequence>
<dbReference type="PANTHER" id="PTHR43046:SF14">
    <property type="entry name" value="MUTT_NUDIX FAMILY PROTEIN"/>
    <property type="match status" value="1"/>
</dbReference>
<proteinExistence type="predicted"/>
<name>A0A5D3YH26_9BACT</name>
<gene>
    <name evidence="4" type="ORF">LX73_1949</name>
</gene>
<protein>
    <submittedName>
        <fullName evidence="4">ADP-ribose pyrophosphatase YjhB, NUDIX family</fullName>
    </submittedName>
</protein>
<comment type="cofactor">
    <cofactor evidence="1">
        <name>Mg(2+)</name>
        <dbReference type="ChEBI" id="CHEBI:18420"/>
    </cofactor>
</comment>
<comment type="caution">
    <text evidence="4">The sequence shown here is derived from an EMBL/GenBank/DDBJ whole genome shotgun (WGS) entry which is preliminary data.</text>
</comment>
<dbReference type="PROSITE" id="PS51462">
    <property type="entry name" value="NUDIX"/>
    <property type="match status" value="1"/>
</dbReference>
<dbReference type="RefSeq" id="WP_148899282.1">
    <property type="nucleotide sequence ID" value="NZ_VNHY01000003.1"/>
</dbReference>
<dbReference type="InterPro" id="IPR015797">
    <property type="entry name" value="NUDIX_hydrolase-like_dom_sf"/>
</dbReference>
<dbReference type="AlphaFoldDB" id="A0A5D3YH26"/>
<evidence type="ECO:0000313" key="5">
    <source>
        <dbReference type="Proteomes" id="UP000324595"/>
    </source>
</evidence>
<dbReference type="GO" id="GO:0016787">
    <property type="term" value="F:hydrolase activity"/>
    <property type="evidence" value="ECO:0007669"/>
    <property type="project" value="UniProtKB-KW"/>
</dbReference>
<dbReference type="Gene3D" id="3.90.79.10">
    <property type="entry name" value="Nucleoside Triphosphate Pyrophosphohydrolase"/>
    <property type="match status" value="1"/>
</dbReference>
<dbReference type="OrthoDB" id="9810648at2"/>
<dbReference type="PANTHER" id="PTHR43046">
    <property type="entry name" value="GDP-MANNOSE MANNOSYL HYDROLASE"/>
    <property type="match status" value="1"/>
</dbReference>
<organism evidence="4 5">
    <name type="scientific">Fodinibius salinus</name>
    <dbReference type="NCBI Taxonomy" id="860790"/>
    <lineage>
        <taxon>Bacteria</taxon>
        <taxon>Pseudomonadati</taxon>
        <taxon>Balneolota</taxon>
        <taxon>Balneolia</taxon>
        <taxon>Balneolales</taxon>
        <taxon>Balneolaceae</taxon>
        <taxon>Fodinibius</taxon>
    </lineage>
</organism>
<evidence type="ECO:0000313" key="4">
    <source>
        <dbReference type="EMBL" id="TYP92587.1"/>
    </source>
</evidence>
<evidence type="ECO:0000256" key="1">
    <source>
        <dbReference type="ARBA" id="ARBA00001946"/>
    </source>
</evidence>
<keyword evidence="5" id="KW-1185">Reference proteome</keyword>
<evidence type="ECO:0000259" key="3">
    <source>
        <dbReference type="PROSITE" id="PS51462"/>
    </source>
</evidence>
<dbReference type="Proteomes" id="UP000324595">
    <property type="component" value="Unassembled WGS sequence"/>
</dbReference>
<dbReference type="PRINTS" id="PR00502">
    <property type="entry name" value="NUDIXFAMILY"/>
</dbReference>